<proteinExistence type="predicted"/>
<feature type="transmembrane region" description="Helical" evidence="1">
    <location>
        <begin position="12"/>
        <end position="31"/>
    </location>
</feature>
<sequence length="140" mass="16097">MHKTKLLLRSLLKPVLLFVSFITVAGIYYFFDPSRDTFFISCPLKALTSYECAGCGSQRAFHALLHFHFLEAVKFNVLFVMLFFIVICLLLLRISGNDTLIKKFNGILFGKKTLFVILIIILLFSLFKNTVFYKGIIENL</sequence>
<keyword evidence="1" id="KW-0472">Membrane</keyword>
<protein>
    <recommendedName>
        <fullName evidence="4">DUF2752 domain-containing protein</fullName>
    </recommendedName>
</protein>
<evidence type="ECO:0000256" key="1">
    <source>
        <dbReference type="SAM" id="Phobius"/>
    </source>
</evidence>
<evidence type="ECO:0000313" key="2">
    <source>
        <dbReference type="EMBL" id="SHK32883.1"/>
    </source>
</evidence>
<dbReference type="AlphaFoldDB" id="A0A1M6RK97"/>
<evidence type="ECO:0008006" key="4">
    <source>
        <dbReference type="Google" id="ProtNLM"/>
    </source>
</evidence>
<organism evidence="2 3">
    <name type="scientific">Epilithonimonas mollis</name>
    <dbReference type="NCBI Taxonomy" id="216903"/>
    <lineage>
        <taxon>Bacteria</taxon>
        <taxon>Pseudomonadati</taxon>
        <taxon>Bacteroidota</taxon>
        <taxon>Flavobacteriia</taxon>
        <taxon>Flavobacteriales</taxon>
        <taxon>Weeksellaceae</taxon>
        <taxon>Chryseobacterium group</taxon>
        <taxon>Epilithonimonas</taxon>
    </lineage>
</organism>
<dbReference type="InterPro" id="IPR021215">
    <property type="entry name" value="DUF2752"/>
</dbReference>
<gene>
    <name evidence="2" type="ORF">SAMN05444371_1954</name>
</gene>
<dbReference type="Proteomes" id="UP000184498">
    <property type="component" value="Unassembled WGS sequence"/>
</dbReference>
<accession>A0A1M6RK97</accession>
<dbReference type="Pfam" id="PF10825">
    <property type="entry name" value="DUF2752"/>
    <property type="match status" value="1"/>
</dbReference>
<dbReference type="EMBL" id="FRAM01000002">
    <property type="protein sequence ID" value="SHK32883.1"/>
    <property type="molecule type" value="Genomic_DNA"/>
</dbReference>
<evidence type="ECO:0000313" key="3">
    <source>
        <dbReference type="Proteomes" id="UP000184498"/>
    </source>
</evidence>
<reference evidence="3" key="1">
    <citation type="submission" date="2016-11" db="EMBL/GenBank/DDBJ databases">
        <authorList>
            <person name="Varghese N."/>
            <person name="Submissions S."/>
        </authorList>
    </citation>
    <scope>NUCLEOTIDE SEQUENCE [LARGE SCALE GENOMIC DNA]</scope>
    <source>
        <strain evidence="3">DSM 18016</strain>
    </source>
</reference>
<keyword evidence="1" id="KW-1133">Transmembrane helix</keyword>
<keyword evidence="3" id="KW-1185">Reference proteome</keyword>
<name>A0A1M6RK97_9FLAO</name>
<feature type="transmembrane region" description="Helical" evidence="1">
    <location>
        <begin position="73"/>
        <end position="92"/>
    </location>
</feature>
<feature type="transmembrane region" description="Helical" evidence="1">
    <location>
        <begin position="113"/>
        <end position="133"/>
    </location>
</feature>
<dbReference type="STRING" id="216903.SAMN05444371_1954"/>
<keyword evidence="1" id="KW-0812">Transmembrane</keyword>